<proteinExistence type="predicted"/>
<name>A0A5D6VXA2_9FIRM</name>
<dbReference type="PANTHER" id="PTHR33121">
    <property type="entry name" value="CYCLIC DI-GMP PHOSPHODIESTERASE PDEF"/>
    <property type="match status" value="1"/>
</dbReference>
<dbReference type="InterPro" id="IPR029787">
    <property type="entry name" value="Nucleotide_cyclase"/>
</dbReference>
<dbReference type="InterPro" id="IPR001633">
    <property type="entry name" value="EAL_dom"/>
</dbReference>
<dbReference type="Gene3D" id="3.20.20.450">
    <property type="entry name" value="EAL domain"/>
    <property type="match status" value="1"/>
</dbReference>
<dbReference type="PROSITE" id="PS50110">
    <property type="entry name" value="RESPONSE_REGULATORY"/>
    <property type="match status" value="1"/>
</dbReference>
<dbReference type="GO" id="GO:0000160">
    <property type="term" value="P:phosphorelay signal transduction system"/>
    <property type="evidence" value="ECO:0007669"/>
    <property type="project" value="InterPro"/>
</dbReference>
<dbReference type="Proteomes" id="UP000323646">
    <property type="component" value="Unassembled WGS sequence"/>
</dbReference>
<evidence type="ECO:0000259" key="2">
    <source>
        <dbReference type="PROSITE" id="PS50110"/>
    </source>
</evidence>
<dbReference type="Pfam" id="PF00990">
    <property type="entry name" value="GGDEF"/>
    <property type="match status" value="1"/>
</dbReference>
<keyword evidence="1" id="KW-0597">Phosphoprotein</keyword>
<dbReference type="PANTHER" id="PTHR33121:SF70">
    <property type="entry name" value="SIGNALING PROTEIN YKOW"/>
    <property type="match status" value="1"/>
</dbReference>
<dbReference type="AlphaFoldDB" id="A0A5D6VXA2"/>
<feature type="domain" description="GGDEF" evidence="4">
    <location>
        <begin position="175"/>
        <end position="302"/>
    </location>
</feature>
<dbReference type="SMART" id="SM00448">
    <property type="entry name" value="REC"/>
    <property type="match status" value="1"/>
</dbReference>
<dbReference type="Gene3D" id="3.40.50.2300">
    <property type="match status" value="1"/>
</dbReference>
<dbReference type="NCBIfam" id="TIGR00254">
    <property type="entry name" value="GGDEF"/>
    <property type="match status" value="1"/>
</dbReference>
<dbReference type="SUPFAM" id="SSF52172">
    <property type="entry name" value="CheY-like"/>
    <property type="match status" value="1"/>
</dbReference>
<dbReference type="OrthoDB" id="9805474at2"/>
<dbReference type="SUPFAM" id="SSF55073">
    <property type="entry name" value="Nucleotide cyclase"/>
    <property type="match status" value="1"/>
</dbReference>
<dbReference type="Pfam" id="PF00563">
    <property type="entry name" value="EAL"/>
    <property type="match status" value="1"/>
</dbReference>
<dbReference type="InterPro" id="IPR011006">
    <property type="entry name" value="CheY-like_superfamily"/>
</dbReference>
<dbReference type="PROSITE" id="PS50887">
    <property type="entry name" value="GGDEF"/>
    <property type="match status" value="1"/>
</dbReference>
<dbReference type="InterPro" id="IPR050706">
    <property type="entry name" value="Cyclic-di-GMP_PDE-like"/>
</dbReference>
<feature type="domain" description="EAL" evidence="3">
    <location>
        <begin position="311"/>
        <end position="565"/>
    </location>
</feature>
<dbReference type="Pfam" id="PF00072">
    <property type="entry name" value="Response_reg"/>
    <property type="match status" value="1"/>
</dbReference>
<dbReference type="RefSeq" id="WP_149172442.1">
    <property type="nucleotide sequence ID" value="NZ_VTOY01000022.1"/>
</dbReference>
<protein>
    <submittedName>
        <fullName evidence="5">EAL domain-containing protein</fullName>
    </submittedName>
</protein>
<dbReference type="InterPro" id="IPR000160">
    <property type="entry name" value="GGDEF_dom"/>
</dbReference>
<dbReference type="InterPro" id="IPR043128">
    <property type="entry name" value="Rev_trsase/Diguanyl_cyclase"/>
</dbReference>
<dbReference type="InterPro" id="IPR035919">
    <property type="entry name" value="EAL_sf"/>
</dbReference>
<evidence type="ECO:0000259" key="4">
    <source>
        <dbReference type="PROSITE" id="PS50887"/>
    </source>
</evidence>
<feature type="modified residue" description="4-aspartylphosphate" evidence="1">
    <location>
        <position position="54"/>
    </location>
</feature>
<dbReference type="InterPro" id="IPR001789">
    <property type="entry name" value="Sig_transdc_resp-reg_receiver"/>
</dbReference>
<dbReference type="SUPFAM" id="SSF141868">
    <property type="entry name" value="EAL domain-like"/>
    <property type="match status" value="1"/>
</dbReference>
<comment type="caution">
    <text evidence="5">The sequence shown here is derived from an EMBL/GenBank/DDBJ whole genome shotgun (WGS) entry which is preliminary data.</text>
</comment>
<accession>A0A5D6VXA2</accession>
<sequence length="568" mass="64297">MDEKPVMLIVDDVEINRVVLAQFFQDEYTIIEAVNGQEALKVIESQSVSIVLVDLVMPVMDGFEVLSFIKHHDQYAQIPVIVMTARSDGSSEARAMEMGAADYIVKPYNPTIVRCRVKNVMARQENEWRKVEQVAKDQQLALMHGYIEKDSLTGIYNRETFYRKAAALMQANRGVSYNIVYLDISCFKAINDMFRIDTGNLVLKTAAVYFQVVAGDTGICGRIEADHFALCLPASQVDMDGIMEGLDRTIASLGISHNIVFHAGVYPVDNAFLPIDQMCGRAYMALSRIKGDYKQRYAYYDQGMRDLMLEEQMIVRDMEFALVGRQFCIYLQPVCNIKTNEIVSVEAFARWNHPHNGLISPARFIPVFERSGFIGRLDRFIWEEACRFLSLQRERGGKVVPVSVNVSRLDLYNLGLLDFLQSLLKKYGLEPWMLRLEVTESAYTDNPQQMIEMVGKLRANGFVVIMDDFGKGYSSLNLLKDFAVDALKIDMSLLQEVERSERAGVIVEAVVAMAKKLAMDIIVEGVETKAQVEYLAGIGCETIQGYYFSRPLSEADFLVRMLREQAAE</sequence>
<feature type="domain" description="Response regulatory" evidence="2">
    <location>
        <begin position="6"/>
        <end position="121"/>
    </location>
</feature>
<keyword evidence="6" id="KW-1185">Reference proteome</keyword>
<dbReference type="GO" id="GO:0071111">
    <property type="term" value="F:cyclic-guanylate-specific phosphodiesterase activity"/>
    <property type="evidence" value="ECO:0007669"/>
    <property type="project" value="InterPro"/>
</dbReference>
<organism evidence="5 6">
    <name type="scientific">Selenomonas ruminis</name>
    <dbReference type="NCBI Taxonomy" id="2593411"/>
    <lineage>
        <taxon>Bacteria</taxon>
        <taxon>Bacillati</taxon>
        <taxon>Bacillota</taxon>
        <taxon>Negativicutes</taxon>
        <taxon>Selenomonadales</taxon>
        <taxon>Selenomonadaceae</taxon>
        <taxon>Selenomonas</taxon>
    </lineage>
</organism>
<dbReference type="SMART" id="SM00052">
    <property type="entry name" value="EAL"/>
    <property type="match status" value="1"/>
</dbReference>
<dbReference type="SMART" id="SM00267">
    <property type="entry name" value="GGDEF"/>
    <property type="match status" value="1"/>
</dbReference>
<dbReference type="Gene3D" id="3.30.70.270">
    <property type="match status" value="1"/>
</dbReference>
<evidence type="ECO:0000313" key="5">
    <source>
        <dbReference type="EMBL" id="TYZ19529.1"/>
    </source>
</evidence>
<gene>
    <name evidence="5" type="ORF">FZ040_13255</name>
</gene>
<dbReference type="EMBL" id="VTOY01000022">
    <property type="protein sequence ID" value="TYZ19529.1"/>
    <property type="molecule type" value="Genomic_DNA"/>
</dbReference>
<evidence type="ECO:0000313" key="6">
    <source>
        <dbReference type="Proteomes" id="UP000323646"/>
    </source>
</evidence>
<dbReference type="PROSITE" id="PS50883">
    <property type="entry name" value="EAL"/>
    <property type="match status" value="1"/>
</dbReference>
<reference evidence="5 6" key="1">
    <citation type="submission" date="2019-08" db="EMBL/GenBank/DDBJ databases">
        <title>Selenomonas sp. mPRGC5 and Selenomonas sp. mPRGC8 isolated from ruminal fluid of dairy goat (Capra hircus).</title>
        <authorList>
            <person name="Poothong S."/>
            <person name="Nuengjamnong C."/>
            <person name="Tanasupawat S."/>
        </authorList>
    </citation>
    <scope>NUCLEOTIDE SEQUENCE [LARGE SCALE GENOMIC DNA]</scope>
    <source>
        <strain evidence="6">mPRGC5</strain>
    </source>
</reference>
<evidence type="ECO:0000259" key="3">
    <source>
        <dbReference type="PROSITE" id="PS50883"/>
    </source>
</evidence>
<evidence type="ECO:0000256" key="1">
    <source>
        <dbReference type="PROSITE-ProRule" id="PRU00169"/>
    </source>
</evidence>
<dbReference type="CDD" id="cd01948">
    <property type="entry name" value="EAL"/>
    <property type="match status" value="1"/>
</dbReference>